<dbReference type="GO" id="GO:0000156">
    <property type="term" value="F:phosphorelay response regulator activity"/>
    <property type="evidence" value="ECO:0007669"/>
    <property type="project" value="TreeGrafter"/>
</dbReference>
<dbReference type="Gene3D" id="3.40.50.2300">
    <property type="match status" value="1"/>
</dbReference>
<feature type="non-terminal residue" evidence="4">
    <location>
        <position position="192"/>
    </location>
</feature>
<dbReference type="SMART" id="SM00448">
    <property type="entry name" value="REC"/>
    <property type="match status" value="1"/>
</dbReference>
<dbReference type="EMBL" id="QFOI01000324">
    <property type="protein sequence ID" value="PZP44265.1"/>
    <property type="molecule type" value="Genomic_DNA"/>
</dbReference>
<dbReference type="GO" id="GO:0005829">
    <property type="term" value="C:cytosol"/>
    <property type="evidence" value="ECO:0007669"/>
    <property type="project" value="TreeGrafter"/>
</dbReference>
<accession>A0A2W5EJC8</accession>
<dbReference type="PANTHER" id="PTHR48111">
    <property type="entry name" value="REGULATOR OF RPOS"/>
    <property type="match status" value="1"/>
</dbReference>
<dbReference type="PANTHER" id="PTHR48111:SF69">
    <property type="entry name" value="RESPONSE REGULATOR RECEIVER"/>
    <property type="match status" value="1"/>
</dbReference>
<protein>
    <submittedName>
        <fullName evidence="4">DNA-binding response regulator</fullName>
    </submittedName>
</protein>
<dbReference type="InterPro" id="IPR001789">
    <property type="entry name" value="Sig_transdc_resp-reg_receiver"/>
</dbReference>
<reference evidence="4 5" key="1">
    <citation type="submission" date="2017-11" db="EMBL/GenBank/DDBJ databases">
        <title>Infants hospitalized years apart are colonized by the same room-sourced microbial strains.</title>
        <authorList>
            <person name="Brooks B."/>
            <person name="Olm M.R."/>
            <person name="Firek B.A."/>
            <person name="Baker R."/>
            <person name="Thomas B.C."/>
            <person name="Morowitz M.J."/>
            <person name="Banfield J.F."/>
        </authorList>
    </citation>
    <scope>NUCLEOTIDE SEQUENCE [LARGE SCALE GENOMIC DNA]</scope>
    <source>
        <strain evidence="4">S2_009_000_R2_76</strain>
    </source>
</reference>
<evidence type="ECO:0000256" key="2">
    <source>
        <dbReference type="PROSITE-ProRule" id="PRU00169"/>
    </source>
</evidence>
<keyword evidence="2" id="KW-0597">Phosphoprotein</keyword>
<dbReference type="GO" id="GO:0000976">
    <property type="term" value="F:transcription cis-regulatory region binding"/>
    <property type="evidence" value="ECO:0007669"/>
    <property type="project" value="TreeGrafter"/>
</dbReference>
<dbReference type="PROSITE" id="PS50110">
    <property type="entry name" value="RESPONSE_REGULATORY"/>
    <property type="match status" value="1"/>
</dbReference>
<evidence type="ECO:0000313" key="5">
    <source>
        <dbReference type="Proteomes" id="UP000249645"/>
    </source>
</evidence>
<dbReference type="Proteomes" id="UP000249645">
    <property type="component" value="Unassembled WGS sequence"/>
</dbReference>
<comment type="caution">
    <text evidence="4">The sequence shown here is derived from an EMBL/GenBank/DDBJ whole genome shotgun (WGS) entry which is preliminary data.</text>
</comment>
<dbReference type="SUPFAM" id="SSF52172">
    <property type="entry name" value="CheY-like"/>
    <property type="match status" value="1"/>
</dbReference>
<dbReference type="InterPro" id="IPR011006">
    <property type="entry name" value="CheY-like_superfamily"/>
</dbReference>
<organism evidence="4 5">
    <name type="scientific">Pseudopedobacter saltans</name>
    <dbReference type="NCBI Taxonomy" id="151895"/>
    <lineage>
        <taxon>Bacteria</taxon>
        <taxon>Pseudomonadati</taxon>
        <taxon>Bacteroidota</taxon>
        <taxon>Sphingobacteriia</taxon>
        <taxon>Sphingobacteriales</taxon>
        <taxon>Sphingobacteriaceae</taxon>
        <taxon>Pseudopedobacter</taxon>
    </lineage>
</organism>
<evidence type="ECO:0000256" key="1">
    <source>
        <dbReference type="ARBA" id="ARBA00023125"/>
    </source>
</evidence>
<dbReference type="InterPro" id="IPR039420">
    <property type="entry name" value="WalR-like"/>
</dbReference>
<keyword evidence="1 4" id="KW-0238">DNA-binding</keyword>
<sequence length="192" mass="22405">MNVLIIEDEQPTAALLKEIVETEPDFLVVKTLDSIVDAVSYLARHQQNMDVIFMDIQLTDGYSFEIFKNVDIYIPVIFCTAYDDFTLKAIQNNGIDYILKPFEDEAIVQALHKYQKMVDSIRRKNVLQFQLPVTEKTQYQKSFLVQQKEKSIVVPTDQIALFSLEMETVYLYTFKGERFPVYKNMDYIESAI</sequence>
<evidence type="ECO:0000259" key="3">
    <source>
        <dbReference type="PROSITE" id="PS50110"/>
    </source>
</evidence>
<dbReference type="Pfam" id="PF00072">
    <property type="entry name" value="Response_reg"/>
    <property type="match status" value="1"/>
</dbReference>
<name>A0A2W5EJC8_9SPHI</name>
<evidence type="ECO:0000313" key="4">
    <source>
        <dbReference type="EMBL" id="PZP44265.1"/>
    </source>
</evidence>
<dbReference type="AlphaFoldDB" id="A0A2W5EJC8"/>
<dbReference type="GO" id="GO:0032993">
    <property type="term" value="C:protein-DNA complex"/>
    <property type="evidence" value="ECO:0007669"/>
    <property type="project" value="TreeGrafter"/>
</dbReference>
<dbReference type="GO" id="GO:0006355">
    <property type="term" value="P:regulation of DNA-templated transcription"/>
    <property type="evidence" value="ECO:0007669"/>
    <property type="project" value="TreeGrafter"/>
</dbReference>
<feature type="domain" description="Response regulatory" evidence="3">
    <location>
        <begin position="2"/>
        <end position="115"/>
    </location>
</feature>
<feature type="modified residue" description="4-aspartylphosphate" evidence="2">
    <location>
        <position position="55"/>
    </location>
</feature>
<proteinExistence type="predicted"/>
<gene>
    <name evidence="4" type="ORF">DI598_14695</name>
</gene>